<keyword evidence="3" id="KW-1185">Reference proteome</keyword>
<accession>B2UKQ7</accession>
<dbReference type="EMBL" id="CP001071">
    <property type="protein sequence ID" value="ACD05180.1"/>
    <property type="molecule type" value="Genomic_DNA"/>
</dbReference>
<dbReference type="PaxDb" id="349741-Amuc_1356"/>
<dbReference type="Proteomes" id="UP000001031">
    <property type="component" value="Chromosome"/>
</dbReference>
<feature type="region of interest" description="Disordered" evidence="1">
    <location>
        <begin position="139"/>
        <end position="176"/>
    </location>
</feature>
<dbReference type="STRING" id="349741.Amuc_1356"/>
<dbReference type="HOGENOM" id="CLU_524444_0_0_0"/>
<dbReference type="KEGG" id="amu:Amuc_1356"/>
<organism evidence="2 3">
    <name type="scientific">Akkermansia muciniphila (strain ATCC BAA-835 / DSM 22959 / JCM 33894 / BCRC 81048 / CCUG 64013 / CIP 107961 / Muc)</name>
    <dbReference type="NCBI Taxonomy" id="349741"/>
    <lineage>
        <taxon>Bacteria</taxon>
        <taxon>Pseudomonadati</taxon>
        <taxon>Verrucomicrobiota</taxon>
        <taxon>Verrucomicrobiia</taxon>
        <taxon>Verrucomicrobiales</taxon>
        <taxon>Akkermansiaceae</taxon>
        <taxon>Akkermansia</taxon>
    </lineage>
</organism>
<dbReference type="AlphaFoldDB" id="B2UKQ7"/>
<feature type="compositionally biased region" description="Basic and acidic residues" evidence="1">
    <location>
        <begin position="157"/>
        <end position="166"/>
    </location>
</feature>
<dbReference type="BioCyc" id="AMUC349741:G1GBX-1442-MONOMER"/>
<proteinExistence type="predicted"/>
<dbReference type="OrthoDB" id="200194at2"/>
<reference evidence="3" key="1">
    <citation type="journal article" date="2011" name="PLoS ONE">
        <title>The genome of Akkermansia muciniphila, a dedicated intestinal mucin degrader, and its use in exploring intestinal metagenomes.</title>
        <authorList>
            <person name="van Passel M.W."/>
            <person name="Kant R."/>
            <person name="Zoetendal E.G."/>
            <person name="Plugge C.M."/>
            <person name="Derrien M."/>
            <person name="Malfatti S.A."/>
            <person name="Chain P.S."/>
            <person name="Woyke T."/>
            <person name="Palva A."/>
            <person name="de Vos W.M."/>
            <person name="Smidt H."/>
        </authorList>
    </citation>
    <scope>NUCLEOTIDE SEQUENCE [LARGE SCALE GENOMIC DNA]</scope>
    <source>
        <strain evidence="3">ATCC BAA-835 / DSM 22959 / JCM 33894 / BCRC 81048 / CCUG 64013 / CIP 107961 / Muc</strain>
    </source>
</reference>
<evidence type="ECO:0000256" key="1">
    <source>
        <dbReference type="SAM" id="MobiDB-lite"/>
    </source>
</evidence>
<evidence type="ECO:0000313" key="2">
    <source>
        <dbReference type="EMBL" id="ACD05180.1"/>
    </source>
</evidence>
<protein>
    <submittedName>
        <fullName evidence="2">Uncharacterized protein</fullName>
    </submittedName>
</protein>
<name>B2UKQ7_AKKM8</name>
<feature type="compositionally biased region" description="Low complexity" evidence="1">
    <location>
        <begin position="167"/>
        <end position="176"/>
    </location>
</feature>
<feature type="compositionally biased region" description="Low complexity" evidence="1">
    <location>
        <begin position="143"/>
        <end position="156"/>
    </location>
</feature>
<dbReference type="RefSeq" id="WP_012420395.1">
    <property type="nucleotide sequence ID" value="NC_010655.1"/>
</dbReference>
<sequence length="519" mass="55027">MMILSQAAPFDMATTSGIAQSVTLRFVDGAGAAKDISGHEFRCAVRGPGAAAIKCEPVDANTALLSWSPLKAGTHAYDLFMTSPDGAERPLIKGEIQAASRVTPPGSEDVVTIGDVKIMIPDAAEGEVKIIDPSVDAAERAESAAQEASNARNDAQNAKKEAEKSAESAATSATAAQQALEAIPQVDASGNMTLDGNITAAGGTFDGAVNANGGINIPLAAGALTDMSAVNRLYAAGLAAVTDAFSVRCYPLPANCSSSNGTVFKTDKEPNSLYFNVPANSAFTVKCGLVTNARPMHNYSSIRGWVAPVRLPAVSAKFTARFGQMTTVVRMGRDRDAFTLVPDQAAGGYRIGEIIDITFDHVRDAAAGGYHIRVREIYYSNAEQKWKMKTTQALAPETSSNSGYPVCVYAVVYEQYQDGGYDTEDRGALWLLHGGNSTRGCVKIATVRGVHCFENIYPFSGYYLDMENANSWALAGAFLPATMHLHCNNVNPAYYGFSSMESNIIVSEAVEDFVDPEAE</sequence>
<evidence type="ECO:0000313" key="3">
    <source>
        <dbReference type="Proteomes" id="UP000001031"/>
    </source>
</evidence>
<gene>
    <name evidence="2" type="ordered locus">Amuc_1356</name>
</gene>